<dbReference type="Proteomes" id="UP000054516">
    <property type="component" value="Unassembled WGS sequence"/>
</dbReference>
<gene>
    <name evidence="1" type="ORF">SAMD00023353_0101370</name>
</gene>
<keyword evidence="1" id="KW-0012">Acyltransferase</keyword>
<evidence type="ECO:0000313" key="2">
    <source>
        <dbReference type="Proteomes" id="UP000054516"/>
    </source>
</evidence>
<evidence type="ECO:0000313" key="1">
    <source>
        <dbReference type="EMBL" id="GAP82600.2"/>
    </source>
</evidence>
<dbReference type="EMBL" id="DF977446">
    <property type="protein sequence ID" value="GAP82600.2"/>
    <property type="molecule type" value="Genomic_DNA"/>
</dbReference>
<dbReference type="Gene3D" id="3.40.630.30">
    <property type="match status" value="1"/>
</dbReference>
<protein>
    <submittedName>
        <fullName evidence="1">Putative acyl-N-acyltransferase</fullName>
    </submittedName>
</protein>
<keyword evidence="2" id="KW-1185">Reference proteome</keyword>
<organism evidence="1">
    <name type="scientific">Rosellinia necatrix</name>
    <name type="common">White root-rot fungus</name>
    <dbReference type="NCBI Taxonomy" id="77044"/>
    <lineage>
        <taxon>Eukaryota</taxon>
        <taxon>Fungi</taxon>
        <taxon>Dikarya</taxon>
        <taxon>Ascomycota</taxon>
        <taxon>Pezizomycotina</taxon>
        <taxon>Sordariomycetes</taxon>
        <taxon>Xylariomycetidae</taxon>
        <taxon>Xylariales</taxon>
        <taxon>Xylariaceae</taxon>
        <taxon>Rosellinia</taxon>
    </lineage>
</organism>
<accession>A0A1S7UHI9</accession>
<reference evidence="1" key="1">
    <citation type="submission" date="2016-03" db="EMBL/GenBank/DDBJ databases">
        <title>Draft genome sequence of Rosellinia necatrix.</title>
        <authorList>
            <person name="Kanematsu S."/>
        </authorList>
    </citation>
    <scope>NUCLEOTIDE SEQUENCE [LARGE SCALE GENOMIC DNA]</scope>
    <source>
        <strain evidence="1">W97</strain>
    </source>
</reference>
<keyword evidence="1" id="KW-0808">Transferase</keyword>
<dbReference type="GO" id="GO:0016746">
    <property type="term" value="F:acyltransferase activity"/>
    <property type="evidence" value="ECO:0007669"/>
    <property type="project" value="UniProtKB-KW"/>
</dbReference>
<dbReference type="InterPro" id="IPR016181">
    <property type="entry name" value="Acyl_CoA_acyltransferase"/>
</dbReference>
<dbReference type="OrthoDB" id="2326446at2759"/>
<dbReference type="OMA" id="KEMQMEA"/>
<sequence>MPIGHVALDVHDAEEDAELGLPPGAVWVHQLYISNTLQGGGYGVATMANIEAIAAQEPMKGKWMALDTLAKEVQKEMQMEAGETASIDVGMGNMVPVTSKEEWYARQGYQTYKRGPGYTYQTPEGRSIQLLVSYMKKRIDRAP</sequence>
<dbReference type="STRING" id="77044.A0A1S7UHI9"/>
<name>A0A1S7UHI9_ROSNE</name>
<dbReference type="SUPFAM" id="SSF55729">
    <property type="entry name" value="Acyl-CoA N-acyltransferases (Nat)"/>
    <property type="match status" value="1"/>
</dbReference>
<proteinExistence type="predicted"/>
<dbReference type="AlphaFoldDB" id="A0A1S7UHI9"/>